<evidence type="ECO:0000313" key="14">
    <source>
        <dbReference type="Proteomes" id="UP000233343"/>
    </source>
</evidence>
<dbReference type="CDD" id="cd08170">
    <property type="entry name" value="GlyDH"/>
    <property type="match status" value="1"/>
</dbReference>
<feature type="binding site" evidence="11">
    <location>
        <position position="38"/>
    </location>
    <ligand>
        <name>NAD(+)</name>
        <dbReference type="ChEBI" id="CHEBI:57540"/>
    </ligand>
</feature>
<dbReference type="Pfam" id="PF00465">
    <property type="entry name" value="Fe-ADH"/>
    <property type="match status" value="1"/>
</dbReference>
<feature type="binding site" evidence="11">
    <location>
        <position position="132"/>
    </location>
    <ligand>
        <name>NAD(+)</name>
        <dbReference type="ChEBI" id="CHEBI:57540"/>
    </ligand>
</feature>
<dbReference type="PROSITE" id="PS00060">
    <property type="entry name" value="ADH_IRON_2"/>
    <property type="match status" value="1"/>
</dbReference>
<evidence type="ECO:0000256" key="1">
    <source>
        <dbReference type="ARBA" id="ARBA00007358"/>
    </source>
</evidence>
<dbReference type="Gene3D" id="1.20.1090.10">
    <property type="entry name" value="Dehydroquinate synthase-like - alpha domain"/>
    <property type="match status" value="1"/>
</dbReference>
<comment type="cofactor">
    <cofactor evidence="9">
        <name>Zn(2+)</name>
        <dbReference type="ChEBI" id="CHEBI:29105"/>
    </cofactor>
    <text evidence="9">Binds 1 zinc ion per subunit.</text>
</comment>
<dbReference type="PANTHER" id="PTHR43616:SF5">
    <property type="entry name" value="GLYCEROL DEHYDROGENASE 1"/>
    <property type="match status" value="1"/>
</dbReference>
<organism evidence="13 14">
    <name type="scientific">Cytobacillus horneckiae</name>
    <dbReference type="NCBI Taxonomy" id="549687"/>
    <lineage>
        <taxon>Bacteria</taxon>
        <taxon>Bacillati</taxon>
        <taxon>Bacillota</taxon>
        <taxon>Bacilli</taxon>
        <taxon>Bacillales</taxon>
        <taxon>Bacillaceae</taxon>
        <taxon>Cytobacillus</taxon>
    </lineage>
</organism>
<keyword evidence="2 9" id="KW-0479">Metal-binding</keyword>
<evidence type="ECO:0000256" key="4">
    <source>
        <dbReference type="ARBA" id="ARBA00023027"/>
    </source>
</evidence>
<feature type="binding site" evidence="11">
    <location>
        <begin position="95"/>
        <end position="99"/>
    </location>
    <ligand>
        <name>NAD(+)</name>
        <dbReference type="ChEBI" id="CHEBI:57540"/>
    </ligand>
</feature>
<dbReference type="RefSeq" id="WP_066190341.1">
    <property type="nucleotide sequence ID" value="NZ_JARMMB010000011.1"/>
</dbReference>
<keyword evidence="3" id="KW-0560">Oxidoreductase</keyword>
<evidence type="ECO:0000256" key="2">
    <source>
        <dbReference type="ARBA" id="ARBA00022723"/>
    </source>
</evidence>
<evidence type="ECO:0000256" key="5">
    <source>
        <dbReference type="ARBA" id="ARBA00037918"/>
    </source>
</evidence>
<keyword evidence="14" id="KW-1185">Reference proteome</keyword>
<comment type="caution">
    <text evidence="13">The sequence shown here is derived from an EMBL/GenBank/DDBJ whole genome shotgun (WGS) entry which is preliminary data.</text>
</comment>
<proteinExistence type="inferred from homology"/>
<comment type="catalytic activity">
    <reaction evidence="8">
        <text>glycerol + NAD(+) = dihydroxyacetone + NADH + H(+)</text>
        <dbReference type="Rhea" id="RHEA:13769"/>
        <dbReference type="ChEBI" id="CHEBI:15378"/>
        <dbReference type="ChEBI" id="CHEBI:16016"/>
        <dbReference type="ChEBI" id="CHEBI:17754"/>
        <dbReference type="ChEBI" id="CHEBI:57540"/>
        <dbReference type="ChEBI" id="CHEBI:57945"/>
        <dbReference type="EC" id="1.1.1.6"/>
    </reaction>
</comment>
<dbReference type="Proteomes" id="UP000233343">
    <property type="component" value="Unassembled WGS sequence"/>
</dbReference>
<comment type="pathway">
    <text evidence="5">Polyol metabolism; glycerol fermentation; glycerone phosphate from glycerol (oxidative route): step 1/2.</text>
</comment>
<evidence type="ECO:0000313" key="13">
    <source>
        <dbReference type="EMBL" id="PKG26361.1"/>
    </source>
</evidence>
<evidence type="ECO:0000256" key="11">
    <source>
        <dbReference type="PIRSR" id="PIRSR000112-3"/>
    </source>
</evidence>
<keyword evidence="4 11" id="KW-0520">NAD</keyword>
<dbReference type="PANTHER" id="PTHR43616">
    <property type="entry name" value="GLYCEROL DEHYDROGENASE"/>
    <property type="match status" value="1"/>
</dbReference>
<protein>
    <recommendedName>
        <fullName evidence="7">Glycerol dehydrogenase</fullName>
        <ecNumber evidence="6">1.1.1.6</ecNumber>
    </recommendedName>
</protein>
<sequence length="369" mass="39482">MSLRVFISPSKYVQGKNALENIGEYIKDMGSKTIVIADEMVWNIAGNKVVEQLKTANISSEKVIFNGEASNEEIKRISDIATKAQATVVIGVGGGKTLDTAKGVSDEVNGYTVIVPTAASTDAPTSALSVVYSDQGIFESYRFYKKNPDLVLVDTKIIAEAPPRLLASGIADALATWIEARSVIAYGGQTMAGGITTIAGEAIAEKSEQILFKYGHLAYESVKAKVVTPALEAIVEANTLLSGLGFESGGLAAAHAIHNGFTALEGEIHHLSHGEKVAFGTLVQLALEKHSLEEIERYIAFYISLDLPVTLEDIKLKDASREEIMKVAEAATSQGETIHNAFNVSPDEVADAIFAADQYAKAYKEKNVL</sequence>
<feature type="binding site" evidence="11">
    <location>
        <position position="128"/>
    </location>
    <ligand>
        <name>NAD(+)</name>
        <dbReference type="ChEBI" id="CHEBI:57540"/>
    </ligand>
</feature>
<name>A0A2N0ZA24_9BACI</name>
<feature type="binding site" evidence="11">
    <location>
        <begin position="117"/>
        <end position="120"/>
    </location>
    <ligand>
        <name>NAD(+)</name>
        <dbReference type="ChEBI" id="CHEBI:57540"/>
    </ligand>
</feature>
<feature type="binding site" evidence="9">
    <location>
        <position position="255"/>
    </location>
    <ligand>
        <name>glycerol</name>
        <dbReference type="ChEBI" id="CHEBI:17754"/>
    </ligand>
</feature>
<accession>A0A2N0ZA24</accession>
<dbReference type="AlphaFoldDB" id="A0A2N0ZA24"/>
<evidence type="ECO:0000256" key="7">
    <source>
        <dbReference type="ARBA" id="ARBA00040132"/>
    </source>
</evidence>
<reference evidence="13 14" key="1">
    <citation type="journal article" date="2010" name="Int. J. Syst. Evol. Microbiol.">
        <title>Bacillus horneckiae sp. nov., isolated from a spacecraft-assembly clean room.</title>
        <authorList>
            <person name="Vaishampayan P."/>
            <person name="Probst A."/>
            <person name="Krishnamurthi S."/>
            <person name="Ghosh S."/>
            <person name="Osman S."/>
            <person name="McDowall A."/>
            <person name="Ruckmani A."/>
            <person name="Mayilraj S."/>
            <person name="Venkateswaran K."/>
        </authorList>
    </citation>
    <scope>NUCLEOTIDE SEQUENCE [LARGE SCALE GENOMIC DNA]</scope>
    <source>
        <strain evidence="14">1PO1SC</strain>
    </source>
</reference>
<dbReference type="GO" id="GO:0046872">
    <property type="term" value="F:metal ion binding"/>
    <property type="evidence" value="ECO:0007669"/>
    <property type="project" value="UniProtKB-KW"/>
</dbReference>
<dbReference type="SUPFAM" id="SSF56796">
    <property type="entry name" value="Dehydroquinate synthase-like"/>
    <property type="match status" value="1"/>
</dbReference>
<evidence type="ECO:0000256" key="8">
    <source>
        <dbReference type="ARBA" id="ARBA00049006"/>
    </source>
</evidence>
<dbReference type="Gene3D" id="3.40.50.1970">
    <property type="match status" value="1"/>
</dbReference>
<evidence type="ECO:0000256" key="9">
    <source>
        <dbReference type="PIRSR" id="PIRSR000112-1"/>
    </source>
</evidence>
<dbReference type="PROSITE" id="PS00913">
    <property type="entry name" value="ADH_IRON_1"/>
    <property type="match status" value="1"/>
</dbReference>
<dbReference type="NCBIfam" id="NF006941">
    <property type="entry name" value="PRK09423.1"/>
    <property type="match status" value="1"/>
</dbReference>
<gene>
    <name evidence="13" type="ORF">CWS20_24400</name>
</gene>
<dbReference type="EMBL" id="PISD01000069">
    <property type="protein sequence ID" value="PKG26361.1"/>
    <property type="molecule type" value="Genomic_DNA"/>
</dbReference>
<dbReference type="GO" id="GO:0008888">
    <property type="term" value="F:glycerol dehydrogenase (NAD+) activity"/>
    <property type="evidence" value="ECO:0007669"/>
    <property type="project" value="UniProtKB-EC"/>
</dbReference>
<keyword evidence="9" id="KW-0862">Zinc</keyword>
<feature type="binding site" evidence="11">
    <location>
        <position position="126"/>
    </location>
    <ligand>
        <name>NAD(+)</name>
        <dbReference type="ChEBI" id="CHEBI:57540"/>
    </ligand>
</feature>
<feature type="binding site" evidence="9">
    <location>
        <position position="273"/>
    </location>
    <ligand>
        <name>glycerol</name>
        <dbReference type="ChEBI" id="CHEBI:17754"/>
    </ligand>
</feature>
<evidence type="ECO:0000256" key="3">
    <source>
        <dbReference type="ARBA" id="ARBA00023002"/>
    </source>
</evidence>
<comment type="similarity">
    <text evidence="1">Belongs to the iron-containing alcohol dehydrogenase family.</text>
</comment>
<dbReference type="InterPro" id="IPR018211">
    <property type="entry name" value="ADH_Fe_CS"/>
</dbReference>
<evidence type="ECO:0000259" key="12">
    <source>
        <dbReference type="Pfam" id="PF00465"/>
    </source>
</evidence>
<dbReference type="PIRSF" id="PIRSF000112">
    <property type="entry name" value="Glycerol_dehydrogenase"/>
    <property type="match status" value="1"/>
</dbReference>
<dbReference type="EC" id="1.1.1.6" evidence="6"/>
<feature type="binding site" evidence="10">
    <location>
        <position position="122"/>
    </location>
    <ligand>
        <name>glycerol</name>
        <dbReference type="ChEBI" id="CHEBI:17754"/>
    </ligand>
</feature>
<evidence type="ECO:0000256" key="6">
    <source>
        <dbReference type="ARBA" id="ARBA00039147"/>
    </source>
</evidence>
<dbReference type="InterPro" id="IPR016205">
    <property type="entry name" value="Glycerol_DH"/>
</dbReference>
<dbReference type="InterPro" id="IPR001670">
    <property type="entry name" value="ADH_Fe/GldA"/>
</dbReference>
<dbReference type="GO" id="GO:0005829">
    <property type="term" value="C:cytosol"/>
    <property type="evidence" value="ECO:0007669"/>
    <property type="project" value="TreeGrafter"/>
</dbReference>
<evidence type="ECO:0000256" key="10">
    <source>
        <dbReference type="PIRSR" id="PIRSR000112-2"/>
    </source>
</evidence>
<feature type="domain" description="Alcohol dehydrogenase iron-type/glycerol dehydrogenase GldA" evidence="12">
    <location>
        <begin position="9"/>
        <end position="155"/>
    </location>
</feature>
<feature type="binding site" evidence="9">
    <location>
        <position position="172"/>
    </location>
    <ligand>
        <name>glycerol</name>
        <dbReference type="ChEBI" id="CHEBI:17754"/>
    </ligand>
</feature>